<proteinExistence type="predicted"/>
<dbReference type="OrthoDB" id="773117at2"/>
<dbReference type="Proteomes" id="UP000295807">
    <property type="component" value="Unassembled WGS sequence"/>
</dbReference>
<evidence type="ECO:0000313" key="1">
    <source>
        <dbReference type="EMBL" id="TCS87219.1"/>
    </source>
</evidence>
<reference evidence="1 2" key="1">
    <citation type="submission" date="2019-03" db="EMBL/GenBank/DDBJ databases">
        <title>Genomic Encyclopedia of Type Strains, Phase IV (KMG-IV): sequencing the most valuable type-strain genomes for metagenomic binning, comparative biology and taxonomic classification.</title>
        <authorList>
            <person name="Goeker M."/>
        </authorList>
    </citation>
    <scope>NUCLEOTIDE SEQUENCE [LARGE SCALE GENOMIC DNA]</scope>
    <source>
        <strain evidence="1 2">DSM 21100</strain>
    </source>
</reference>
<organism evidence="1 2">
    <name type="scientific">Anseongella ginsenosidimutans</name>
    <dbReference type="NCBI Taxonomy" id="496056"/>
    <lineage>
        <taxon>Bacteria</taxon>
        <taxon>Pseudomonadati</taxon>
        <taxon>Bacteroidota</taxon>
        <taxon>Sphingobacteriia</taxon>
        <taxon>Sphingobacteriales</taxon>
        <taxon>Sphingobacteriaceae</taxon>
        <taxon>Anseongella</taxon>
    </lineage>
</organism>
<sequence length="60" mass="6896">MAVTRLKRKDRKNKVVAKREQADIKLRTSLEIGDRSEESASSQVVKNREVIAELESELKK</sequence>
<comment type="caution">
    <text evidence="1">The sequence shown here is derived from an EMBL/GenBank/DDBJ whole genome shotgun (WGS) entry which is preliminary data.</text>
</comment>
<evidence type="ECO:0008006" key="3">
    <source>
        <dbReference type="Google" id="ProtNLM"/>
    </source>
</evidence>
<name>A0A4R3KS08_9SPHI</name>
<dbReference type="AlphaFoldDB" id="A0A4R3KS08"/>
<dbReference type="RefSeq" id="WP_132129021.1">
    <property type="nucleotide sequence ID" value="NZ_CP042432.1"/>
</dbReference>
<accession>A0A4R3KS08</accession>
<keyword evidence="2" id="KW-1185">Reference proteome</keyword>
<evidence type="ECO:0000313" key="2">
    <source>
        <dbReference type="Proteomes" id="UP000295807"/>
    </source>
</evidence>
<protein>
    <recommendedName>
        <fullName evidence="3">Spore protein</fullName>
    </recommendedName>
</protein>
<gene>
    <name evidence="1" type="ORF">EDD80_10532</name>
</gene>
<dbReference type="EMBL" id="SMAD01000005">
    <property type="protein sequence ID" value="TCS87219.1"/>
    <property type="molecule type" value="Genomic_DNA"/>
</dbReference>